<dbReference type="EMBL" id="BARU01020057">
    <property type="protein sequence ID" value="GAH59886.1"/>
    <property type="molecule type" value="Genomic_DNA"/>
</dbReference>
<proteinExistence type="predicted"/>
<protein>
    <submittedName>
        <fullName evidence="1">Uncharacterized protein</fullName>
    </submittedName>
</protein>
<sequence>MPAPTLAQRERILKRYGKTYFACPTNLDYPLNSKARISSAKAYYPRKGTVKCKGGRMRICRRAKKVGFLKKDYSGYRGWKSFCARV</sequence>
<comment type="caution">
    <text evidence="1">The sequence shown here is derived from an EMBL/GenBank/DDBJ whole genome shotgun (WGS) entry which is preliminary data.</text>
</comment>
<dbReference type="AlphaFoldDB" id="X1GPS1"/>
<evidence type="ECO:0000313" key="1">
    <source>
        <dbReference type="EMBL" id="GAH59886.1"/>
    </source>
</evidence>
<accession>X1GPS1</accession>
<organism evidence="1">
    <name type="scientific">marine sediment metagenome</name>
    <dbReference type="NCBI Taxonomy" id="412755"/>
    <lineage>
        <taxon>unclassified sequences</taxon>
        <taxon>metagenomes</taxon>
        <taxon>ecological metagenomes</taxon>
    </lineage>
</organism>
<gene>
    <name evidence="1" type="ORF">S03H2_32975</name>
</gene>
<name>X1GPS1_9ZZZZ</name>
<reference evidence="1" key="1">
    <citation type="journal article" date="2014" name="Front. Microbiol.">
        <title>High frequency of phylogenetically diverse reductive dehalogenase-homologous genes in deep subseafloor sedimentary metagenomes.</title>
        <authorList>
            <person name="Kawai M."/>
            <person name="Futagami T."/>
            <person name="Toyoda A."/>
            <person name="Takaki Y."/>
            <person name="Nishi S."/>
            <person name="Hori S."/>
            <person name="Arai W."/>
            <person name="Tsubouchi T."/>
            <person name="Morono Y."/>
            <person name="Uchiyama I."/>
            <person name="Ito T."/>
            <person name="Fujiyama A."/>
            <person name="Inagaki F."/>
            <person name="Takami H."/>
        </authorList>
    </citation>
    <scope>NUCLEOTIDE SEQUENCE</scope>
    <source>
        <strain evidence="1">Expedition CK06-06</strain>
    </source>
</reference>